<feature type="transmembrane region" description="Helical" evidence="1">
    <location>
        <begin position="63"/>
        <end position="84"/>
    </location>
</feature>
<proteinExistence type="predicted"/>
<keyword evidence="1" id="KW-0812">Transmembrane</keyword>
<organism evidence="2 3">
    <name type="scientific">Gordonia rubripertincta NBRC 101908</name>
    <dbReference type="NCBI Taxonomy" id="1077975"/>
    <lineage>
        <taxon>Bacteria</taxon>
        <taxon>Bacillati</taxon>
        <taxon>Actinomycetota</taxon>
        <taxon>Actinomycetes</taxon>
        <taxon>Mycobacteriales</taxon>
        <taxon>Gordoniaceae</taxon>
        <taxon>Gordonia</taxon>
    </lineage>
</organism>
<name>A0ABQ0HPQ2_GORRU</name>
<reference evidence="2 3" key="1">
    <citation type="submission" date="2012-08" db="EMBL/GenBank/DDBJ databases">
        <title>Whole genome shotgun sequence of Gordonia rubripertincta NBRC 101908.</title>
        <authorList>
            <person name="Takarada H."/>
            <person name="Hosoyama A."/>
            <person name="Tsuchikane K."/>
            <person name="Katsumata H."/>
            <person name="Baba S."/>
            <person name="Ohji S."/>
            <person name="Yamazaki S."/>
            <person name="Fujita N."/>
        </authorList>
    </citation>
    <scope>NUCLEOTIDE SEQUENCE [LARGE SCALE GENOMIC DNA]</scope>
    <source>
        <strain evidence="2 3">NBRC 101908</strain>
    </source>
</reference>
<feature type="transmembrane region" description="Helical" evidence="1">
    <location>
        <begin position="96"/>
        <end position="119"/>
    </location>
</feature>
<evidence type="ECO:0000256" key="1">
    <source>
        <dbReference type="SAM" id="Phobius"/>
    </source>
</evidence>
<protein>
    <submittedName>
        <fullName evidence="2">Uncharacterized protein</fullName>
    </submittedName>
</protein>
<feature type="transmembrane region" description="Helical" evidence="1">
    <location>
        <begin position="212"/>
        <end position="233"/>
    </location>
</feature>
<sequence>MAIAVLTERVSLFGGRNTVSLRQHLTSESAWFAARSGAGYSTGVILQTVASALPASALSMLSFSAKFVAGVVAVGVNAVLPRLVHRDRADTSGAFIIIRYVVGLCLLAEAVTAAVSLAWRPDGGAYLPLMPLVIAWAAAASINACVQRVALKSLAASSSKLTIMACACVSGLAFILSASGELNVFLLALLFIVLEISSALLLLLSMRQWKDVWVVGIGALICGFLVGFVTVMWH</sequence>
<feature type="transmembrane region" description="Helical" evidence="1">
    <location>
        <begin position="184"/>
        <end position="205"/>
    </location>
</feature>
<keyword evidence="1" id="KW-0472">Membrane</keyword>
<comment type="caution">
    <text evidence="2">The sequence shown here is derived from an EMBL/GenBank/DDBJ whole genome shotgun (WGS) entry which is preliminary data.</text>
</comment>
<accession>A0ABQ0HPQ2</accession>
<feature type="transmembrane region" description="Helical" evidence="1">
    <location>
        <begin position="125"/>
        <end position="146"/>
    </location>
</feature>
<keyword evidence="1" id="KW-1133">Transmembrane helix</keyword>
<dbReference type="Proteomes" id="UP000010744">
    <property type="component" value="Unassembled WGS sequence"/>
</dbReference>
<feature type="transmembrane region" description="Helical" evidence="1">
    <location>
        <begin position="158"/>
        <end position="178"/>
    </location>
</feature>
<evidence type="ECO:0000313" key="3">
    <source>
        <dbReference type="Proteomes" id="UP000010744"/>
    </source>
</evidence>
<keyword evidence="3" id="KW-1185">Reference proteome</keyword>
<gene>
    <name evidence="2" type="ORF">GORBP_036_00190</name>
</gene>
<evidence type="ECO:0000313" key="2">
    <source>
        <dbReference type="EMBL" id="GAB84238.1"/>
    </source>
</evidence>
<dbReference type="EMBL" id="BAHB01000036">
    <property type="protein sequence ID" value="GAB84238.1"/>
    <property type="molecule type" value="Genomic_DNA"/>
</dbReference>